<sequence>MKKRIVLSLACFMAYNTIYPLAPSVSASSEDSAQIKSVDENRVVFENGENLERKVDQNGEELYIAGANSKKYSIQKANNEITITDLDSGKTVQKIDLADSAPKKVENVKESEVSKIAASGSKYEYAYQHKLSSEIYVASASVIAGIIASIVGGPITGVITTIATGYAGYKAKKIYYYEIVSRYVSGNTIHVKKQYNFFKYHDYTNYLGTTTKYSSYVGGPR</sequence>
<dbReference type="EMBL" id="WMIB01000011">
    <property type="protein sequence ID" value="MTH54082.1"/>
    <property type="molecule type" value="Genomic_DNA"/>
</dbReference>
<protein>
    <submittedName>
        <fullName evidence="2">Uncharacterized protein</fullName>
    </submittedName>
</protein>
<reference evidence="2 3" key="1">
    <citation type="journal article" date="2017" name="Int. J. Syst. Evol. Microbiol.">
        <title>Bacillus mangrovi sp. nov., isolated from a sediment sample from a mangrove forest.</title>
        <authorList>
            <person name="Gupta V."/>
            <person name="Singh P.K."/>
            <person name="Korpole S."/>
            <person name="Tanuku N.R.S."/>
            <person name="Pinnaka A.K."/>
        </authorList>
    </citation>
    <scope>NUCLEOTIDE SEQUENCE [LARGE SCALE GENOMIC DNA]</scope>
    <source>
        <strain evidence="2 3">KCTC 33872</strain>
    </source>
</reference>
<keyword evidence="3" id="KW-1185">Reference proteome</keyword>
<dbReference type="RefSeq" id="WP_155112610.1">
    <property type="nucleotide sequence ID" value="NZ_WMIB01000011.1"/>
</dbReference>
<evidence type="ECO:0000256" key="1">
    <source>
        <dbReference type="SAM" id="SignalP"/>
    </source>
</evidence>
<accession>A0A7X2S616</accession>
<comment type="caution">
    <text evidence="2">The sequence shown here is derived from an EMBL/GenBank/DDBJ whole genome shotgun (WGS) entry which is preliminary data.</text>
</comment>
<dbReference type="Proteomes" id="UP000434639">
    <property type="component" value="Unassembled WGS sequence"/>
</dbReference>
<feature type="chain" id="PRO_5038560542" evidence="1">
    <location>
        <begin position="23"/>
        <end position="221"/>
    </location>
</feature>
<gene>
    <name evidence="2" type="ORF">GKZ89_11745</name>
</gene>
<name>A0A7X2S616_9BACI</name>
<keyword evidence="1" id="KW-0732">Signal</keyword>
<feature type="signal peptide" evidence="1">
    <location>
        <begin position="1"/>
        <end position="22"/>
    </location>
</feature>
<evidence type="ECO:0000313" key="2">
    <source>
        <dbReference type="EMBL" id="MTH54082.1"/>
    </source>
</evidence>
<evidence type="ECO:0000313" key="3">
    <source>
        <dbReference type="Proteomes" id="UP000434639"/>
    </source>
</evidence>
<proteinExistence type="predicted"/>
<organism evidence="2 3">
    <name type="scientific">Metabacillus mangrovi</name>
    <dbReference type="NCBI Taxonomy" id="1491830"/>
    <lineage>
        <taxon>Bacteria</taxon>
        <taxon>Bacillati</taxon>
        <taxon>Bacillota</taxon>
        <taxon>Bacilli</taxon>
        <taxon>Bacillales</taxon>
        <taxon>Bacillaceae</taxon>
        <taxon>Metabacillus</taxon>
    </lineage>
</organism>
<dbReference type="AlphaFoldDB" id="A0A7X2S616"/>